<feature type="compositionally biased region" description="Basic and acidic residues" evidence="2">
    <location>
        <begin position="667"/>
        <end position="678"/>
    </location>
</feature>
<feature type="compositionally biased region" description="Acidic residues" evidence="2">
    <location>
        <begin position="494"/>
        <end position="510"/>
    </location>
</feature>
<proteinExistence type="inferred from homology"/>
<protein>
    <submittedName>
        <fullName evidence="4">Kinetochore protein Spc24</fullName>
    </submittedName>
</protein>
<evidence type="ECO:0000313" key="5">
    <source>
        <dbReference type="Proteomes" id="UP001308179"/>
    </source>
</evidence>
<feature type="compositionally biased region" description="Basic and acidic residues" evidence="2">
    <location>
        <begin position="442"/>
        <end position="476"/>
    </location>
</feature>
<evidence type="ECO:0000256" key="1">
    <source>
        <dbReference type="ARBA" id="ARBA00007473"/>
    </source>
</evidence>
<feature type="region of interest" description="Disordered" evidence="2">
    <location>
        <begin position="343"/>
        <end position="365"/>
    </location>
</feature>
<feature type="region of interest" description="Disordered" evidence="2">
    <location>
        <begin position="284"/>
        <end position="306"/>
    </location>
</feature>
<dbReference type="InterPro" id="IPR018034">
    <property type="entry name" value="Kri1"/>
</dbReference>
<feature type="region of interest" description="Disordered" evidence="2">
    <location>
        <begin position="641"/>
        <end position="697"/>
    </location>
</feature>
<dbReference type="Pfam" id="PF05178">
    <property type="entry name" value="Kri1"/>
    <property type="match status" value="1"/>
</dbReference>
<feature type="compositionally biased region" description="Low complexity" evidence="2">
    <location>
        <begin position="199"/>
        <end position="209"/>
    </location>
</feature>
<dbReference type="InterPro" id="IPR024626">
    <property type="entry name" value="Kri1-like_C"/>
</dbReference>
<evidence type="ECO:0000259" key="3">
    <source>
        <dbReference type="Pfam" id="PF12936"/>
    </source>
</evidence>
<dbReference type="Pfam" id="PF12936">
    <property type="entry name" value="Kri1_C"/>
    <property type="match status" value="1"/>
</dbReference>
<name>A0ABR0L455_9PEZI</name>
<feature type="compositionally biased region" description="Acidic residues" evidence="2">
    <location>
        <begin position="84"/>
        <end position="104"/>
    </location>
</feature>
<evidence type="ECO:0000313" key="4">
    <source>
        <dbReference type="EMBL" id="KAK5143226.1"/>
    </source>
</evidence>
<feature type="region of interest" description="Disordered" evidence="2">
    <location>
        <begin position="427"/>
        <end position="537"/>
    </location>
</feature>
<comment type="caution">
    <text evidence="4">The sequence shown here is derived from an EMBL/GenBank/DDBJ whole genome shotgun (WGS) entry which is preliminary data.</text>
</comment>
<gene>
    <name evidence="4" type="primary">kri1</name>
    <name evidence="4" type="ORF">LTR32_004608</name>
</gene>
<accession>A0ABR0L455</accession>
<feature type="compositionally biased region" description="Basic residues" evidence="2">
    <location>
        <begin position="679"/>
        <end position="688"/>
    </location>
</feature>
<sequence length="697" mass="78596">MAETERPAKRAKILDAITSDSDASADEGVPLPTADPTDFKIQINHEFAKRFEHNEKRKEKLRLEEKYGPTDGKRGRGDERVDEQGSEEESTDESEDDDADLADLDVDKEIHDTLQALKNKDPRIYDPESKFYNDWEAAALAADGKARQEKPMYLHDYHRRNLLAGHAGGEDEEMDDAPTTYQQEQDDLKRTLVGSMHRASAAQDAAGPDDGNDGEEEDFLVKKLKSQPAPEEDFLVKKLKSQPAPVPVVDSSRRRITESDIAIADKDPETFLSNFMAARAWIAPSQDGPGFAPLDEDDSEEERKADKFEEAWNLRFEDPAKANETLMSYQRDLRKFGVRRDEVTGRQRAREREKEQKEAEKKEREEERALLRKLRIEEAEVKVQRIKTAAGLRGKDVDLTEWRDVIEGEFDDEQWDREMRARFGEKYYAEGDDESGAGEGGRAGEKKNKAKKPKWDDDIDIKDLVPEFDDQERKPEFTLSDDEDEAAGGAPLPDEVEANDDAEAEGDDGDANSAAKPKRKTKKDHQQDKAASKRAARLQRAAIESLVDTNLPIAHPTVAANTKKPVAGFRYRATSPTRFGLSARDILFADDAALNQFVGLKKMHSWRDLEKKRRDKKRFSKKARVKEWRREVFGREEGAEGKKFVGGGEDVAERVGEPGVEVVGGSRGEEGGVREGERKKKRKRSGRRGKGEGGVES</sequence>
<feature type="domain" description="Kri1-like C-terminal" evidence="3">
    <location>
        <begin position="543"/>
        <end position="632"/>
    </location>
</feature>
<feature type="region of interest" description="Disordered" evidence="2">
    <location>
        <begin position="164"/>
        <end position="226"/>
    </location>
</feature>
<keyword evidence="5" id="KW-1185">Reference proteome</keyword>
<dbReference type="EMBL" id="JAVRRR010000337">
    <property type="protein sequence ID" value="KAK5143226.1"/>
    <property type="molecule type" value="Genomic_DNA"/>
</dbReference>
<comment type="similarity">
    <text evidence="1">Belongs to the KRI1 family.</text>
</comment>
<dbReference type="PANTHER" id="PTHR14490">
    <property type="entry name" value="ZINC FINGER, ZZ TYPE"/>
    <property type="match status" value="1"/>
</dbReference>
<feature type="compositionally biased region" description="Basic and acidic residues" evidence="2">
    <location>
        <begin position="46"/>
        <end position="83"/>
    </location>
</feature>
<dbReference type="Proteomes" id="UP001308179">
    <property type="component" value="Unassembled WGS sequence"/>
</dbReference>
<dbReference type="PANTHER" id="PTHR14490:SF5">
    <property type="entry name" value="PROTEIN KRI1 HOMOLOG"/>
    <property type="match status" value="1"/>
</dbReference>
<reference evidence="4 5" key="1">
    <citation type="submission" date="2023-08" db="EMBL/GenBank/DDBJ databases">
        <title>Black Yeasts Isolated from many extreme environments.</title>
        <authorList>
            <person name="Coleine C."/>
            <person name="Stajich J.E."/>
            <person name="Selbmann L."/>
        </authorList>
    </citation>
    <scope>NUCLEOTIDE SEQUENCE [LARGE SCALE GENOMIC DNA]</scope>
    <source>
        <strain evidence="4 5">CCFEE 5386</strain>
    </source>
</reference>
<organism evidence="4 5">
    <name type="scientific">Rachicladosporium monterosium</name>
    <dbReference type="NCBI Taxonomy" id="1507873"/>
    <lineage>
        <taxon>Eukaryota</taxon>
        <taxon>Fungi</taxon>
        <taxon>Dikarya</taxon>
        <taxon>Ascomycota</taxon>
        <taxon>Pezizomycotina</taxon>
        <taxon>Dothideomycetes</taxon>
        <taxon>Dothideomycetidae</taxon>
        <taxon>Cladosporiales</taxon>
        <taxon>Cladosporiaceae</taxon>
        <taxon>Rachicladosporium</taxon>
    </lineage>
</organism>
<feature type="region of interest" description="Disordered" evidence="2">
    <location>
        <begin position="1"/>
        <end position="107"/>
    </location>
</feature>
<evidence type="ECO:0000256" key="2">
    <source>
        <dbReference type="SAM" id="MobiDB-lite"/>
    </source>
</evidence>